<feature type="region of interest" description="Disordered" evidence="2">
    <location>
        <begin position="639"/>
        <end position="732"/>
    </location>
</feature>
<keyword evidence="5" id="KW-1185">Reference proteome</keyword>
<feature type="region of interest" description="Disordered" evidence="2">
    <location>
        <begin position="590"/>
        <end position="620"/>
    </location>
</feature>
<comment type="caution">
    <text evidence="4">The sequence shown here is derived from an EMBL/GenBank/DDBJ whole genome shotgun (WGS) entry which is preliminary data.</text>
</comment>
<feature type="coiled-coil region" evidence="1">
    <location>
        <begin position="48"/>
        <end position="93"/>
    </location>
</feature>
<sequence length="763" mass="79148">MKLSIILLAILAIGSLSRASETQTSQTAPRLRAIPSIATSATSDSDAARFIEARFEALKSELEALKTNHAKELEVLESKHIALESKHTALESKHTALESKHTAELATLKVLQRCLEVEQAEGGDATKLHVKSDCELNVNGGHTTHGHHEIKGGNLYVSNGLGSSECSSSSVNEDGDGDDAVVECSGTGNIIVGHLRDALSAGHKAIAGSHNIILGKGHTVTSHGGIVSGVGHVASGAHASAIAGSSHAVSGAGAIALGGTLGTATGSNGVVLGGSGGDASGNSASVSGGYNNKAEGYCSSVSGGGSNTAVGVSSSVSGGALGKAEGEHSSVTGGWSNIAGITDGGEYSSVTGEYSSVSGGSENTAVGDGSSVLGGASIAQFRPVSACHAVDVNATMPQGARRSGRGGGGGRGRNKDTSRRPASGRGATKARRTSSGGTGRCESEASVPPRPSEYRKFDSATSNVRGVMIGSLADELIRHQDSKGGRAQRGFVEGLVTRTNGVAPLLKITRDDINDEVRRRKKKKKKEVERSLRCCYKQRRIGREQGQICTRHCVISAGRTRRRTALASRASTNAPLHLCRDNEHPSHFIRHKCRREDADGDGSDDKDAEDEDAAADDGDYERGVNRLLAVSRNAFSSIVASGPNRTSPGASRGRFRAETSPATAKSPRNRYVETTHSTPRGIAPQPASLLENLDADSKSRAQGLSFAPPVGPRMFDEEELGEESGPRQGGDVHRKALLLSFPNPPSPLTTERPIKLEIGAKMC</sequence>
<evidence type="ECO:0000313" key="4">
    <source>
        <dbReference type="EMBL" id="EJK47064.1"/>
    </source>
</evidence>
<organism evidence="4 5">
    <name type="scientific">Thalassiosira oceanica</name>
    <name type="common">Marine diatom</name>
    <dbReference type="NCBI Taxonomy" id="159749"/>
    <lineage>
        <taxon>Eukaryota</taxon>
        <taxon>Sar</taxon>
        <taxon>Stramenopiles</taxon>
        <taxon>Ochrophyta</taxon>
        <taxon>Bacillariophyta</taxon>
        <taxon>Coscinodiscophyceae</taxon>
        <taxon>Thalassiosirophycidae</taxon>
        <taxon>Thalassiosirales</taxon>
        <taxon>Thalassiosiraceae</taxon>
        <taxon>Thalassiosira</taxon>
    </lineage>
</organism>
<dbReference type="CDD" id="cd12819">
    <property type="entry name" value="LbR_vir_like"/>
    <property type="match status" value="1"/>
</dbReference>
<evidence type="ECO:0000313" key="5">
    <source>
        <dbReference type="Proteomes" id="UP000266841"/>
    </source>
</evidence>
<feature type="compositionally biased region" description="Acidic residues" evidence="2">
    <location>
        <begin position="598"/>
        <end position="619"/>
    </location>
</feature>
<dbReference type="Proteomes" id="UP000266841">
    <property type="component" value="Unassembled WGS sequence"/>
</dbReference>
<feature type="chain" id="PRO_5003836646" evidence="3">
    <location>
        <begin position="20"/>
        <end position="763"/>
    </location>
</feature>
<reference evidence="4 5" key="1">
    <citation type="journal article" date="2012" name="Genome Biol.">
        <title>Genome and low-iron response of an oceanic diatom adapted to chronic iron limitation.</title>
        <authorList>
            <person name="Lommer M."/>
            <person name="Specht M."/>
            <person name="Roy A.S."/>
            <person name="Kraemer L."/>
            <person name="Andreson R."/>
            <person name="Gutowska M.A."/>
            <person name="Wolf J."/>
            <person name="Bergner S.V."/>
            <person name="Schilhabel M.B."/>
            <person name="Klostermeier U.C."/>
            <person name="Beiko R.G."/>
            <person name="Rosenstiel P."/>
            <person name="Hippler M."/>
            <person name="Laroche J."/>
        </authorList>
    </citation>
    <scope>NUCLEOTIDE SEQUENCE [LARGE SCALE GENOMIC DNA]</scope>
    <source>
        <strain evidence="4 5">CCMP1005</strain>
    </source>
</reference>
<name>K0R5D7_THAOC</name>
<accession>K0R5D7</accession>
<dbReference type="EMBL" id="AGNL01047382">
    <property type="protein sequence ID" value="EJK47064.1"/>
    <property type="molecule type" value="Genomic_DNA"/>
</dbReference>
<keyword evidence="3" id="KW-0732">Signal</keyword>
<evidence type="ECO:0000256" key="2">
    <source>
        <dbReference type="SAM" id="MobiDB-lite"/>
    </source>
</evidence>
<gene>
    <name evidence="4" type="ORF">THAOC_34241</name>
</gene>
<dbReference type="eggNOG" id="ENOG502RZ6J">
    <property type="taxonomic scope" value="Eukaryota"/>
</dbReference>
<feature type="signal peptide" evidence="3">
    <location>
        <begin position="1"/>
        <end position="19"/>
    </location>
</feature>
<dbReference type="AlphaFoldDB" id="K0R5D7"/>
<feature type="compositionally biased region" description="Polar residues" evidence="2">
    <location>
        <begin position="639"/>
        <end position="649"/>
    </location>
</feature>
<keyword evidence="1" id="KW-0175">Coiled coil</keyword>
<dbReference type="InterPro" id="IPR011049">
    <property type="entry name" value="Serralysin-like_metalloprot_C"/>
</dbReference>
<evidence type="ECO:0000256" key="3">
    <source>
        <dbReference type="SAM" id="SignalP"/>
    </source>
</evidence>
<dbReference type="Gene3D" id="2.150.10.10">
    <property type="entry name" value="Serralysin-like metalloprotease, C-terminal"/>
    <property type="match status" value="1"/>
</dbReference>
<proteinExistence type="predicted"/>
<protein>
    <submittedName>
        <fullName evidence="4">Uncharacterized protein</fullName>
    </submittedName>
</protein>
<dbReference type="OrthoDB" id="2149224at2759"/>
<feature type="region of interest" description="Disordered" evidence="2">
    <location>
        <begin position="392"/>
        <end position="459"/>
    </location>
</feature>
<evidence type="ECO:0000256" key="1">
    <source>
        <dbReference type="SAM" id="Coils"/>
    </source>
</evidence>